<evidence type="ECO:0000256" key="2">
    <source>
        <dbReference type="PROSITE-ProRule" id="PRU01002"/>
    </source>
</evidence>
<evidence type="ECO:0000313" key="6">
    <source>
        <dbReference type="EMBL" id="GAA0171045.1"/>
    </source>
</evidence>
<dbReference type="PANTHER" id="PTHR31602">
    <property type="entry name" value="GROWTH-REGULATING FACTOR 5"/>
    <property type="match status" value="1"/>
</dbReference>
<evidence type="ECO:0000256" key="4">
    <source>
        <dbReference type="SAM" id="MobiDB-lite"/>
    </source>
</evidence>
<dbReference type="EMBL" id="BAABME010007501">
    <property type="protein sequence ID" value="GAA0171045.1"/>
    <property type="molecule type" value="Genomic_DNA"/>
</dbReference>
<keyword evidence="1 3" id="KW-0539">Nucleus</keyword>
<protein>
    <recommendedName>
        <fullName evidence="3">Growth-regulating factor</fullName>
    </recommendedName>
</protein>
<organism evidence="6 7">
    <name type="scientific">Lithospermum erythrorhizon</name>
    <name type="common">Purple gromwell</name>
    <name type="synonym">Lithospermum officinale var. erythrorhizon</name>
    <dbReference type="NCBI Taxonomy" id="34254"/>
    <lineage>
        <taxon>Eukaryota</taxon>
        <taxon>Viridiplantae</taxon>
        <taxon>Streptophyta</taxon>
        <taxon>Embryophyta</taxon>
        <taxon>Tracheophyta</taxon>
        <taxon>Spermatophyta</taxon>
        <taxon>Magnoliopsida</taxon>
        <taxon>eudicotyledons</taxon>
        <taxon>Gunneridae</taxon>
        <taxon>Pentapetalae</taxon>
        <taxon>asterids</taxon>
        <taxon>lamiids</taxon>
        <taxon>Boraginales</taxon>
        <taxon>Boraginaceae</taxon>
        <taxon>Boraginoideae</taxon>
        <taxon>Lithospermeae</taxon>
        <taxon>Lithospermum</taxon>
    </lineage>
</organism>
<dbReference type="AlphaFoldDB" id="A0AAV3R570"/>
<dbReference type="Pfam" id="PF08879">
    <property type="entry name" value="WRC"/>
    <property type="match status" value="2"/>
</dbReference>
<evidence type="ECO:0000313" key="7">
    <source>
        <dbReference type="Proteomes" id="UP001454036"/>
    </source>
</evidence>
<dbReference type="GO" id="GO:0005634">
    <property type="term" value="C:nucleus"/>
    <property type="evidence" value="ECO:0007669"/>
    <property type="project" value="UniProtKB-SubCell"/>
</dbReference>
<keyword evidence="3" id="KW-0805">Transcription regulation</keyword>
<comment type="caution">
    <text evidence="6">The sequence shown here is derived from an EMBL/GenBank/DDBJ whole genome shotgun (WGS) entry which is preliminary data.</text>
</comment>
<reference evidence="6 7" key="1">
    <citation type="submission" date="2024-01" db="EMBL/GenBank/DDBJ databases">
        <title>The complete chloroplast genome sequence of Lithospermum erythrorhizon: insights into the phylogenetic relationship among Boraginaceae species and the maternal lineages of purple gromwells.</title>
        <authorList>
            <person name="Okada T."/>
            <person name="Watanabe K."/>
        </authorList>
    </citation>
    <scope>NUCLEOTIDE SEQUENCE [LARGE SCALE GENOMIC DNA]</scope>
</reference>
<evidence type="ECO:0000256" key="1">
    <source>
        <dbReference type="ARBA" id="ARBA00023242"/>
    </source>
</evidence>
<comment type="function">
    <text evidence="3">Transcription activator.</text>
</comment>
<dbReference type="InterPro" id="IPR031137">
    <property type="entry name" value="GRF"/>
</dbReference>
<dbReference type="GO" id="GO:0005524">
    <property type="term" value="F:ATP binding"/>
    <property type="evidence" value="ECO:0007669"/>
    <property type="project" value="UniProtKB-UniRule"/>
</dbReference>
<feature type="domain" description="WRC" evidence="5">
    <location>
        <begin position="234"/>
        <end position="279"/>
    </location>
</feature>
<feature type="compositionally biased region" description="Polar residues" evidence="4">
    <location>
        <begin position="217"/>
        <end position="233"/>
    </location>
</feature>
<dbReference type="PANTHER" id="PTHR31602:SF81">
    <property type="entry name" value="GROWTH-REGULATING FACTOR 9"/>
    <property type="match status" value="1"/>
</dbReference>
<dbReference type="Proteomes" id="UP001454036">
    <property type="component" value="Unassembled WGS sequence"/>
</dbReference>
<keyword evidence="3" id="KW-0804">Transcription</keyword>
<evidence type="ECO:0000259" key="5">
    <source>
        <dbReference type="PROSITE" id="PS51667"/>
    </source>
</evidence>
<comment type="caution">
    <text evidence="2">Lacks conserved residue(s) required for the propagation of feature annotation.</text>
</comment>
<keyword evidence="3" id="KW-0010">Activator</keyword>
<name>A0AAV3R570_LITER</name>
<gene>
    <name evidence="6" type="ORF">LIER_25174</name>
</gene>
<accession>A0AAV3R570</accession>
<comment type="domain">
    <text evidence="3">The QLQ domain and WRC domain may be involved in protein-protein interaction and DNA-binding, respectively.</text>
</comment>
<comment type="similarity">
    <text evidence="3">Belongs to the GRF family.</text>
</comment>
<dbReference type="InterPro" id="IPR014977">
    <property type="entry name" value="WRC_dom"/>
</dbReference>
<evidence type="ECO:0000256" key="3">
    <source>
        <dbReference type="RuleBase" id="RU367127"/>
    </source>
</evidence>
<dbReference type="GO" id="GO:0032502">
    <property type="term" value="P:developmental process"/>
    <property type="evidence" value="ECO:0007669"/>
    <property type="project" value="InterPro"/>
</dbReference>
<proteinExistence type="inferred from homology"/>
<comment type="subcellular location">
    <subcellularLocation>
        <location evidence="3">Nucleus</location>
    </subcellularLocation>
</comment>
<dbReference type="PROSITE" id="PS51667">
    <property type="entry name" value="WRC"/>
    <property type="match status" value="2"/>
</dbReference>
<sequence>MMDSEPGRCRRTDGKKWRCYKSVVKDQKYCERHMHRGRQRSRKLVEGLEDVPKSDLLIANTNTLLLASANTCSTAKSYDSVKASIPTNSQHAPLASGTGKTTSSMVNVSSISRKKVTVNSHHSSAFPESFSSHYYQFKGNSDCKVEVYNPSSCYSTSASIKAAIACRHLHVEENGLGSSPPTSKVSVISSNNHFKEGYFCPATPANGFSQKSFQQYSPDGNHGNQTHDPNNGTETEHIRCKRTDGKQWRCSHDVVHGQKYCEKHMHRGAKKGTQISNPPIVAAASPSEGSDNPFFIAKRPNSHINLNMDPSHSIVACAMTVNGVTQSTSSSDATTISD</sequence>
<feature type="region of interest" description="Disordered" evidence="4">
    <location>
        <begin position="217"/>
        <end position="237"/>
    </location>
</feature>
<dbReference type="GO" id="GO:0006351">
    <property type="term" value="P:DNA-templated transcription"/>
    <property type="evidence" value="ECO:0007669"/>
    <property type="project" value="UniProtKB-UniRule"/>
</dbReference>
<feature type="domain" description="WRC" evidence="5">
    <location>
        <begin position="3"/>
        <end position="47"/>
    </location>
</feature>
<keyword evidence="7" id="KW-1185">Reference proteome</keyword>